<keyword evidence="3" id="KW-1185">Reference proteome</keyword>
<evidence type="ECO:0000313" key="2">
    <source>
        <dbReference type="EMBL" id="SDY35493.1"/>
    </source>
</evidence>
<organism evidence="2 3">
    <name type="scientific">Saccharopolyspora shandongensis</name>
    <dbReference type="NCBI Taxonomy" id="418495"/>
    <lineage>
        <taxon>Bacteria</taxon>
        <taxon>Bacillati</taxon>
        <taxon>Actinomycetota</taxon>
        <taxon>Actinomycetes</taxon>
        <taxon>Pseudonocardiales</taxon>
        <taxon>Pseudonocardiaceae</taxon>
        <taxon>Saccharopolyspora</taxon>
    </lineage>
</organism>
<dbReference type="AlphaFoldDB" id="A0A1H3J690"/>
<evidence type="ECO:0000313" key="3">
    <source>
        <dbReference type="Proteomes" id="UP000199529"/>
    </source>
</evidence>
<reference evidence="3" key="1">
    <citation type="submission" date="2016-10" db="EMBL/GenBank/DDBJ databases">
        <authorList>
            <person name="Varghese N."/>
            <person name="Submissions S."/>
        </authorList>
    </citation>
    <scope>NUCLEOTIDE SEQUENCE [LARGE SCALE GENOMIC DNA]</scope>
    <source>
        <strain evidence="3">CGMCC 4.3530</strain>
    </source>
</reference>
<sequence>MNGYGGIMSSLASVADAPPLVREALRFRRSMQRPEDLVATFRRADVCLECVSAPPTVPVVHVDGIPWLPVFSDLRYFSEYRRQRGEGDLAAEYLVLTGARLLDGYLPGMPQGTSLLLDPLQEHSVTLPALRGILAESIAVDRNRPDRPVSAQSPYEKPVKRAWGGTL</sequence>
<proteinExistence type="predicted"/>
<gene>
    <name evidence="2" type="ORF">SAMN05216215_102521</name>
</gene>
<evidence type="ECO:0000256" key="1">
    <source>
        <dbReference type="SAM" id="MobiDB-lite"/>
    </source>
</evidence>
<evidence type="ECO:0008006" key="4">
    <source>
        <dbReference type="Google" id="ProtNLM"/>
    </source>
</evidence>
<dbReference type="STRING" id="418495.SAMN05216215_102521"/>
<protein>
    <recommendedName>
        <fullName evidence="4">SseB protein N-terminal domain-containing protein</fullName>
    </recommendedName>
</protein>
<accession>A0A1H3J690</accession>
<feature type="region of interest" description="Disordered" evidence="1">
    <location>
        <begin position="145"/>
        <end position="167"/>
    </location>
</feature>
<dbReference type="Proteomes" id="UP000199529">
    <property type="component" value="Unassembled WGS sequence"/>
</dbReference>
<dbReference type="EMBL" id="FNOK01000025">
    <property type="protein sequence ID" value="SDY35493.1"/>
    <property type="molecule type" value="Genomic_DNA"/>
</dbReference>
<name>A0A1H3J690_9PSEU</name>